<dbReference type="PANTHER" id="PTHR18884">
    <property type="entry name" value="SEPTIN"/>
    <property type="match status" value="1"/>
</dbReference>
<feature type="region of interest" description="Disordered" evidence="2">
    <location>
        <begin position="534"/>
        <end position="565"/>
    </location>
</feature>
<feature type="region of interest" description="Disordered" evidence="2">
    <location>
        <begin position="1"/>
        <end position="36"/>
    </location>
</feature>
<evidence type="ECO:0000313" key="5">
    <source>
        <dbReference type="Proteomes" id="UP001145021"/>
    </source>
</evidence>
<feature type="compositionally biased region" description="Basic and acidic residues" evidence="2">
    <location>
        <begin position="497"/>
        <end position="506"/>
    </location>
</feature>
<dbReference type="Pfam" id="PF00735">
    <property type="entry name" value="Septin"/>
    <property type="match status" value="2"/>
</dbReference>
<feature type="region of interest" description="Disordered" evidence="2">
    <location>
        <begin position="349"/>
        <end position="374"/>
    </location>
</feature>
<proteinExistence type="inferred from homology"/>
<dbReference type="Gene3D" id="3.40.50.300">
    <property type="entry name" value="P-loop containing nucleotide triphosphate hydrolases"/>
    <property type="match status" value="1"/>
</dbReference>
<reference evidence="4" key="1">
    <citation type="submission" date="2022-07" db="EMBL/GenBank/DDBJ databases">
        <title>Phylogenomic reconstructions and comparative analyses of Kickxellomycotina fungi.</title>
        <authorList>
            <person name="Reynolds N.K."/>
            <person name="Stajich J.E."/>
            <person name="Barry K."/>
            <person name="Grigoriev I.V."/>
            <person name="Crous P."/>
            <person name="Smith M.E."/>
        </authorList>
    </citation>
    <scope>NUCLEOTIDE SEQUENCE</scope>
    <source>
        <strain evidence="4">NBRC 105413</strain>
    </source>
</reference>
<evidence type="ECO:0000256" key="2">
    <source>
        <dbReference type="SAM" id="MobiDB-lite"/>
    </source>
</evidence>
<feature type="region of interest" description="Disordered" evidence="2">
    <location>
        <begin position="483"/>
        <end position="515"/>
    </location>
</feature>
<organism evidence="4 5">
    <name type="scientific">Coemansia asiatica</name>
    <dbReference type="NCBI Taxonomy" id="1052880"/>
    <lineage>
        <taxon>Eukaryota</taxon>
        <taxon>Fungi</taxon>
        <taxon>Fungi incertae sedis</taxon>
        <taxon>Zoopagomycota</taxon>
        <taxon>Kickxellomycotina</taxon>
        <taxon>Kickxellomycetes</taxon>
        <taxon>Kickxellales</taxon>
        <taxon>Kickxellaceae</taxon>
        <taxon>Coemansia</taxon>
    </lineage>
</organism>
<dbReference type="PROSITE" id="PS51719">
    <property type="entry name" value="G_SEPTIN"/>
    <property type="match status" value="1"/>
</dbReference>
<protein>
    <recommendedName>
        <fullName evidence="3">Septin-type G domain-containing protein</fullName>
    </recommendedName>
</protein>
<feature type="compositionally biased region" description="Polar residues" evidence="2">
    <location>
        <begin position="25"/>
        <end position="34"/>
    </location>
</feature>
<accession>A0A9W7XF59</accession>
<name>A0A9W7XF59_9FUNG</name>
<gene>
    <name evidence="4" type="ORF">LPJ64_005016</name>
</gene>
<dbReference type="InterPro" id="IPR027417">
    <property type="entry name" value="P-loop_NTPase"/>
</dbReference>
<comment type="caution">
    <text evidence="4">The sequence shown here is derived from an EMBL/GenBank/DDBJ whole genome shotgun (WGS) entry which is preliminary data.</text>
</comment>
<evidence type="ECO:0000313" key="4">
    <source>
        <dbReference type="EMBL" id="KAJ1643188.1"/>
    </source>
</evidence>
<feature type="compositionally biased region" description="Basic and acidic residues" evidence="2">
    <location>
        <begin position="364"/>
        <end position="374"/>
    </location>
</feature>
<feature type="domain" description="Septin-type G" evidence="3">
    <location>
        <begin position="39"/>
        <end position="461"/>
    </location>
</feature>
<keyword evidence="1" id="KW-0342">GTP-binding</keyword>
<feature type="region of interest" description="Disordered" evidence="2">
    <location>
        <begin position="623"/>
        <end position="667"/>
    </location>
</feature>
<dbReference type="Proteomes" id="UP001145021">
    <property type="component" value="Unassembled WGS sequence"/>
</dbReference>
<evidence type="ECO:0000259" key="3">
    <source>
        <dbReference type="PROSITE" id="PS51719"/>
    </source>
</evidence>
<evidence type="ECO:0000256" key="1">
    <source>
        <dbReference type="RuleBase" id="RU004560"/>
    </source>
</evidence>
<feature type="compositionally biased region" description="Polar residues" evidence="2">
    <location>
        <begin position="637"/>
        <end position="648"/>
    </location>
</feature>
<dbReference type="GO" id="GO:0005525">
    <property type="term" value="F:GTP binding"/>
    <property type="evidence" value="ECO:0007669"/>
    <property type="project" value="UniProtKB-KW"/>
</dbReference>
<feature type="compositionally biased region" description="Low complexity" evidence="2">
    <location>
        <begin position="13"/>
        <end position="24"/>
    </location>
</feature>
<keyword evidence="5" id="KW-1185">Reference proteome</keyword>
<dbReference type="EMBL" id="JANBOH010000283">
    <property type="protein sequence ID" value="KAJ1643188.1"/>
    <property type="molecule type" value="Genomic_DNA"/>
</dbReference>
<dbReference type="AlphaFoldDB" id="A0A9W7XF59"/>
<feature type="compositionally biased region" description="Low complexity" evidence="2">
    <location>
        <begin position="534"/>
        <end position="550"/>
    </location>
</feature>
<comment type="similarity">
    <text evidence="1">Belongs to the TRAFAC class TrmE-Era-EngA-EngB-Septin-like GTPase superfamily. Septin GTPase family.</text>
</comment>
<dbReference type="SUPFAM" id="SSF52540">
    <property type="entry name" value="P-loop containing nucleoside triphosphate hydrolases"/>
    <property type="match status" value="1"/>
</dbReference>
<dbReference type="InterPro" id="IPR030379">
    <property type="entry name" value="G_SEPTIN_dom"/>
</dbReference>
<keyword evidence="1" id="KW-0547">Nucleotide-binding</keyword>
<sequence>MSRRHSHQRPTSNNNIQNNDQQRQSRPTAQQLLSQRRHTPESFNLLVAGRRGVGKSSFLQTLCDSFHTFQIESLVEGEKIMFEHDEQNPIRAEEILDPFCVFDSVSGTRQIRRCRVLLRDHGHRRPLLVELIDTPGIDSHDEIKAAATINEISSEIEKRLLDTLDDEIRPRREKSFRSAHIHAVIYIVPPPVYTSSDTDSHCHRPNTGVDMLSEIDVEAIHRIGQFTNVFVAVGKCDTIEMADRKLLKSGTFFSDVHELIMPTTLFDFSDVPNTHEESSNEVSRIRQKIIDRMPFFLCGSKHVEDWQQMRLPEYESTSMSRISVADWRLLASEFNRICSSTTIITEGIFRDRRQSKEPQTPTQRIREQQRQRHREASAVAISSSIQSLSMRSDSVTIRRMDQKREIFLVRQFGWGTLQINNPDHCDFALLVDVLFHSFRQSLACWCDRVFYEKYRMQRIAADPAYSQISRDLKDFLETEQFNRNAPKSVKRRPKQLHFSETRDRRNTTSTINEMRKGLRRLTVTVTEPLSNEISNIKQQQQQQQQEQQKQALESNFSSRKDGAKSREKFSFRFALPALDSPIESSPESPPTAIFARNEQESKTPNRSSVATTLATIAASCNPLHSLKRMPDPFGSDKQPSSNAQSRYVAQQRRHTHSLGNKNEYPLA</sequence>